<accession>A0A8T4J350</accession>
<evidence type="ECO:0000256" key="1">
    <source>
        <dbReference type="ARBA" id="ARBA00006432"/>
    </source>
</evidence>
<organism evidence="6 7">
    <name type="scientific">Streptomyces daliensis</name>
    <dbReference type="NCBI Taxonomy" id="299421"/>
    <lineage>
        <taxon>Bacteria</taxon>
        <taxon>Bacillati</taxon>
        <taxon>Actinomycetota</taxon>
        <taxon>Actinomycetes</taxon>
        <taxon>Kitasatosporales</taxon>
        <taxon>Streptomycetaceae</taxon>
        <taxon>Streptomyces</taxon>
    </lineage>
</organism>
<evidence type="ECO:0000256" key="3">
    <source>
        <dbReference type="ARBA" id="ARBA00022741"/>
    </source>
</evidence>
<keyword evidence="2" id="KW-0436">Ligase</keyword>
<proteinExistence type="inferred from homology"/>
<comment type="similarity">
    <text evidence="1">Belongs to the ATP-dependent AMP-binding enzyme family.</text>
</comment>
<dbReference type="InterPro" id="IPR051087">
    <property type="entry name" value="Mitochondrial_ACSM"/>
</dbReference>
<dbReference type="GO" id="GO:0006633">
    <property type="term" value="P:fatty acid biosynthetic process"/>
    <property type="evidence" value="ECO:0007669"/>
    <property type="project" value="TreeGrafter"/>
</dbReference>
<dbReference type="Pfam" id="PF00501">
    <property type="entry name" value="AMP-binding"/>
    <property type="match status" value="1"/>
</dbReference>
<name>A0A8T4J350_9ACTN</name>
<keyword evidence="7" id="KW-1185">Reference proteome</keyword>
<sequence>LNPEVIRVWEDGTRGLLVHDGYGQSETVNVLANFRCLPVRSGSMGKPVPGFDVAVVDDEGTQVPAGEAGDVAIQVEPDRPLGLFAGY</sequence>
<dbReference type="PANTHER" id="PTHR43605:SF10">
    <property type="entry name" value="ACYL-COA SYNTHETASE MEDIUM CHAIN FAMILY MEMBER 3"/>
    <property type="match status" value="1"/>
</dbReference>
<dbReference type="GO" id="GO:0004321">
    <property type="term" value="F:fatty-acyl-CoA synthase activity"/>
    <property type="evidence" value="ECO:0007669"/>
    <property type="project" value="TreeGrafter"/>
</dbReference>
<dbReference type="GO" id="GO:0015645">
    <property type="term" value="F:fatty acid ligase activity"/>
    <property type="evidence" value="ECO:0007669"/>
    <property type="project" value="TreeGrafter"/>
</dbReference>
<dbReference type="EMBL" id="JAGSMN010002315">
    <property type="protein sequence ID" value="MBR7679141.1"/>
    <property type="molecule type" value="Genomic_DNA"/>
</dbReference>
<dbReference type="PANTHER" id="PTHR43605">
    <property type="entry name" value="ACYL-COENZYME A SYNTHETASE"/>
    <property type="match status" value="1"/>
</dbReference>
<evidence type="ECO:0000313" key="7">
    <source>
        <dbReference type="Proteomes" id="UP000675554"/>
    </source>
</evidence>
<keyword evidence="3" id="KW-0547">Nucleotide-binding</keyword>
<gene>
    <name evidence="6" type="ORF">KDA82_40675</name>
</gene>
<evidence type="ECO:0000256" key="4">
    <source>
        <dbReference type="ARBA" id="ARBA00022840"/>
    </source>
</evidence>
<dbReference type="SUPFAM" id="SSF56801">
    <property type="entry name" value="Acetyl-CoA synthetase-like"/>
    <property type="match status" value="1"/>
</dbReference>
<dbReference type="GO" id="GO:0005524">
    <property type="term" value="F:ATP binding"/>
    <property type="evidence" value="ECO:0007669"/>
    <property type="project" value="UniProtKB-KW"/>
</dbReference>
<reference evidence="6" key="1">
    <citation type="submission" date="2021-04" db="EMBL/GenBank/DDBJ databases">
        <title>Sequencing of actinobacteria type strains.</title>
        <authorList>
            <person name="Nguyen G.-S."/>
            <person name="Wentzel A."/>
        </authorList>
    </citation>
    <scope>NUCLEOTIDE SEQUENCE</scope>
    <source>
        <strain evidence="6">DSM 42095</strain>
    </source>
</reference>
<comment type="caution">
    <text evidence="6">The sequence shown here is derived from an EMBL/GenBank/DDBJ whole genome shotgun (WGS) entry which is preliminary data.</text>
</comment>
<keyword evidence="4" id="KW-0067">ATP-binding</keyword>
<protein>
    <submittedName>
        <fullName evidence="6">AMP-binding protein</fullName>
    </submittedName>
</protein>
<dbReference type="GO" id="GO:0006637">
    <property type="term" value="P:acyl-CoA metabolic process"/>
    <property type="evidence" value="ECO:0007669"/>
    <property type="project" value="TreeGrafter"/>
</dbReference>
<evidence type="ECO:0000313" key="6">
    <source>
        <dbReference type="EMBL" id="MBR7679141.1"/>
    </source>
</evidence>
<feature type="non-terminal residue" evidence="6">
    <location>
        <position position="87"/>
    </location>
</feature>
<evidence type="ECO:0000256" key="2">
    <source>
        <dbReference type="ARBA" id="ARBA00022598"/>
    </source>
</evidence>
<dbReference type="AlphaFoldDB" id="A0A8T4J350"/>
<feature type="domain" description="AMP-dependent synthetase/ligase" evidence="5">
    <location>
        <begin position="1"/>
        <end position="74"/>
    </location>
</feature>
<evidence type="ECO:0000259" key="5">
    <source>
        <dbReference type="Pfam" id="PF00501"/>
    </source>
</evidence>
<feature type="non-terminal residue" evidence="6">
    <location>
        <position position="1"/>
    </location>
</feature>
<dbReference type="Gene3D" id="3.40.50.12780">
    <property type="entry name" value="N-terminal domain of ligase-like"/>
    <property type="match status" value="1"/>
</dbReference>
<dbReference type="InterPro" id="IPR042099">
    <property type="entry name" value="ANL_N_sf"/>
</dbReference>
<dbReference type="Proteomes" id="UP000675554">
    <property type="component" value="Unassembled WGS sequence"/>
</dbReference>
<dbReference type="InterPro" id="IPR000873">
    <property type="entry name" value="AMP-dep_synth/lig_dom"/>
</dbReference>